<reference evidence="1" key="1">
    <citation type="journal article" date="2012" name="Science">
        <title>Fermentation, hydrogen, and sulfur metabolism in multiple uncultivated bacterial phyla.</title>
        <authorList>
            <person name="Wrighton K.C."/>
            <person name="Thomas B.C."/>
            <person name="Sharon I."/>
            <person name="Miller C.S."/>
            <person name="Castelle C.J."/>
            <person name="VerBerkmoes N.C."/>
            <person name="Wilkins M.J."/>
            <person name="Hettich R.L."/>
            <person name="Lipton M.S."/>
            <person name="Williams K.H."/>
            <person name="Long P.E."/>
            <person name="Banfield J.F."/>
        </authorList>
    </citation>
    <scope>NUCLEOTIDE SEQUENCE [LARGE SCALE GENOMIC DNA]</scope>
</reference>
<dbReference type="EMBL" id="AMFJ01034197">
    <property type="protein sequence ID" value="EKD29977.1"/>
    <property type="molecule type" value="Genomic_DNA"/>
</dbReference>
<organism evidence="1">
    <name type="scientific">uncultured bacterium</name>
    <name type="common">gcode 4</name>
    <dbReference type="NCBI Taxonomy" id="1234023"/>
    <lineage>
        <taxon>Bacteria</taxon>
        <taxon>environmental samples</taxon>
    </lineage>
</organism>
<dbReference type="AlphaFoldDB" id="K1XXP3"/>
<gene>
    <name evidence="1" type="ORF">ACD_78C00197G0012</name>
</gene>
<dbReference type="PANTHER" id="PTHR43861:SF6">
    <property type="entry name" value="METHYLTRANSFERASE TYPE 11"/>
    <property type="match status" value="1"/>
</dbReference>
<evidence type="ECO:0000313" key="1">
    <source>
        <dbReference type="EMBL" id="EKD29977.1"/>
    </source>
</evidence>
<protein>
    <submittedName>
        <fullName evidence="1">Glycosyl transferase family 2</fullName>
    </submittedName>
</protein>
<comment type="caution">
    <text evidence="1">The sequence shown here is derived from an EMBL/GenBank/DDBJ whole genome shotgun (WGS) entry which is preliminary data.</text>
</comment>
<dbReference type="InterPro" id="IPR029063">
    <property type="entry name" value="SAM-dependent_MTases_sf"/>
</dbReference>
<dbReference type="PANTHER" id="PTHR43861">
    <property type="entry name" value="TRANS-ACONITATE 2-METHYLTRANSFERASE-RELATED"/>
    <property type="match status" value="1"/>
</dbReference>
<dbReference type="Gene3D" id="3.40.50.150">
    <property type="entry name" value="Vaccinia Virus protein VP39"/>
    <property type="match status" value="1"/>
</dbReference>
<sequence length="211" mass="25524">MNNKTFEEYLYKLLKKYEKSRYDVISDFINGLNFKNKNILDLWCGEGKFFEFLNDGNHLYGIDIAWVRLEKNKDRFRLLEWDLEEKFPGEDNFFDIITSMSVMEHVFSIEHHLDEIHRLLKKWGYFILEVPNVAFLPNRIRLLFWMNPITGDWAEAWDDNHLHYFTQKRLENYLVKFGFKVEKITGSGIFARIRNWFPSLLCGDIVYICRK</sequence>
<accession>K1XXP3</accession>
<dbReference type="CDD" id="cd02440">
    <property type="entry name" value="AdoMet_MTases"/>
    <property type="match status" value="1"/>
</dbReference>
<name>K1XXP3_9BACT</name>
<dbReference type="GO" id="GO:0016740">
    <property type="term" value="F:transferase activity"/>
    <property type="evidence" value="ECO:0007669"/>
    <property type="project" value="UniProtKB-KW"/>
</dbReference>
<dbReference type="SUPFAM" id="SSF53335">
    <property type="entry name" value="S-adenosyl-L-methionine-dependent methyltransferases"/>
    <property type="match status" value="1"/>
</dbReference>
<dbReference type="Pfam" id="PF13489">
    <property type="entry name" value="Methyltransf_23"/>
    <property type="match status" value="1"/>
</dbReference>
<proteinExistence type="predicted"/>
<keyword evidence="1" id="KW-0808">Transferase</keyword>